<organism evidence="1 2">
    <name type="scientific">Dentiscutata erythropus</name>
    <dbReference type="NCBI Taxonomy" id="1348616"/>
    <lineage>
        <taxon>Eukaryota</taxon>
        <taxon>Fungi</taxon>
        <taxon>Fungi incertae sedis</taxon>
        <taxon>Mucoromycota</taxon>
        <taxon>Glomeromycotina</taxon>
        <taxon>Glomeromycetes</taxon>
        <taxon>Diversisporales</taxon>
        <taxon>Gigasporaceae</taxon>
        <taxon>Dentiscutata</taxon>
    </lineage>
</organism>
<protein>
    <submittedName>
        <fullName evidence="1">24638_t:CDS:1</fullName>
    </submittedName>
</protein>
<feature type="non-terminal residue" evidence="1">
    <location>
        <position position="46"/>
    </location>
</feature>
<comment type="caution">
    <text evidence="1">The sequence shown here is derived from an EMBL/GenBank/DDBJ whole genome shotgun (WGS) entry which is preliminary data.</text>
</comment>
<dbReference type="OrthoDB" id="2440775at2759"/>
<dbReference type="EMBL" id="CAJVPY010058156">
    <property type="protein sequence ID" value="CAG8819585.1"/>
    <property type="molecule type" value="Genomic_DNA"/>
</dbReference>
<dbReference type="AlphaFoldDB" id="A0A9N9P9U4"/>
<sequence length="46" mass="5543">MYDLDEVHEIIAKKFEETEIFNDPVKFILEVELDQDLLIEFSLDQQ</sequence>
<evidence type="ECO:0000313" key="1">
    <source>
        <dbReference type="EMBL" id="CAG8819585.1"/>
    </source>
</evidence>
<dbReference type="Proteomes" id="UP000789405">
    <property type="component" value="Unassembled WGS sequence"/>
</dbReference>
<proteinExistence type="predicted"/>
<keyword evidence="2" id="KW-1185">Reference proteome</keyword>
<gene>
    <name evidence="1" type="ORF">DERYTH_LOCUS26804</name>
</gene>
<accession>A0A9N9P9U4</accession>
<reference evidence="1" key="1">
    <citation type="submission" date="2021-06" db="EMBL/GenBank/DDBJ databases">
        <authorList>
            <person name="Kallberg Y."/>
            <person name="Tangrot J."/>
            <person name="Rosling A."/>
        </authorList>
    </citation>
    <scope>NUCLEOTIDE SEQUENCE</scope>
    <source>
        <strain evidence="1">MA453B</strain>
    </source>
</reference>
<name>A0A9N9P9U4_9GLOM</name>
<evidence type="ECO:0000313" key="2">
    <source>
        <dbReference type="Proteomes" id="UP000789405"/>
    </source>
</evidence>